<dbReference type="GO" id="GO:0005774">
    <property type="term" value="C:vacuolar membrane"/>
    <property type="evidence" value="ECO:0007669"/>
    <property type="project" value="UniProtKB-SubCell"/>
</dbReference>
<evidence type="ECO:0000313" key="9">
    <source>
        <dbReference type="Proteomes" id="UP001642360"/>
    </source>
</evidence>
<keyword evidence="3" id="KW-0378">Hydrolase</keyword>
<evidence type="ECO:0000256" key="5">
    <source>
        <dbReference type="ARBA" id="ARBA00023337"/>
    </source>
</evidence>
<dbReference type="Pfam" id="PF02383">
    <property type="entry name" value="Syja_N"/>
    <property type="match status" value="1"/>
</dbReference>
<protein>
    <recommendedName>
        <fullName evidence="7">SAC domain-containing protein</fullName>
    </recommendedName>
</protein>
<reference evidence="8 9" key="1">
    <citation type="submission" date="2024-02" db="EMBL/GenBank/DDBJ databases">
        <authorList>
            <person name="Vignale AGUSTIN F."/>
            <person name="Sosa J E."/>
            <person name="Modenutti C."/>
        </authorList>
    </citation>
    <scope>NUCLEOTIDE SEQUENCE [LARGE SCALE GENOMIC DNA]</scope>
</reference>
<sequence>MEPSDLNISEDPVVYLPQEVKSLLQRVAEGNRATGGLNFIAKVYGIAGCINFLESYYLILVTKRRQIGSICGHAIYCIDESQIITIPHVSVQTDVAHSKTELSSHVKNNCLWGQIMSMCEIRNICVAKVLQSENGFLEVFEFMRLETGDCLFVCLSIHGGFEPYMEDAAGTVVSSW</sequence>
<evidence type="ECO:0000259" key="7">
    <source>
        <dbReference type="Pfam" id="PF02383"/>
    </source>
</evidence>
<evidence type="ECO:0000256" key="2">
    <source>
        <dbReference type="ARBA" id="ARBA00022554"/>
    </source>
</evidence>
<comment type="catalytic activity">
    <reaction evidence="5">
        <text>a 1,2-diacyl-sn-glycero-3-phospho-(1D-myo-inositol-3,5-bisphosphate) + H2O = a 1,2-diacyl-sn-glycero-3-phospho-(1D-myo-inositol-3-phosphate) + phosphate</text>
        <dbReference type="Rhea" id="RHEA:32955"/>
        <dbReference type="ChEBI" id="CHEBI:15377"/>
        <dbReference type="ChEBI" id="CHEBI:43474"/>
        <dbReference type="ChEBI" id="CHEBI:57923"/>
        <dbReference type="ChEBI" id="CHEBI:58088"/>
    </reaction>
</comment>
<dbReference type="InterPro" id="IPR002013">
    <property type="entry name" value="SAC_dom"/>
</dbReference>
<dbReference type="PANTHER" id="PTHR45738">
    <property type="entry name" value="POLYPHOSPHOINOSITIDE PHOSPHATASE"/>
    <property type="match status" value="1"/>
</dbReference>
<evidence type="ECO:0000256" key="3">
    <source>
        <dbReference type="ARBA" id="ARBA00022801"/>
    </source>
</evidence>
<comment type="subunit">
    <text evidence="6">Component of the PI(3,5)P2 regulatory complex at least composed of ATG18, SAC/FIG4, FAB1 and VAC14.</text>
</comment>
<organism evidence="8 9">
    <name type="scientific">Ilex paraguariensis</name>
    <name type="common">yerba mate</name>
    <dbReference type="NCBI Taxonomy" id="185542"/>
    <lineage>
        <taxon>Eukaryota</taxon>
        <taxon>Viridiplantae</taxon>
        <taxon>Streptophyta</taxon>
        <taxon>Embryophyta</taxon>
        <taxon>Tracheophyta</taxon>
        <taxon>Spermatophyta</taxon>
        <taxon>Magnoliopsida</taxon>
        <taxon>eudicotyledons</taxon>
        <taxon>Gunneridae</taxon>
        <taxon>Pentapetalae</taxon>
        <taxon>asterids</taxon>
        <taxon>campanulids</taxon>
        <taxon>Aquifoliales</taxon>
        <taxon>Aquifoliaceae</taxon>
        <taxon>Ilex</taxon>
    </lineage>
</organism>
<dbReference type="EMBL" id="CAUOFW020000803">
    <property type="protein sequence ID" value="CAK9137120.1"/>
    <property type="molecule type" value="Genomic_DNA"/>
</dbReference>
<proteinExistence type="predicted"/>
<dbReference type="Proteomes" id="UP001642360">
    <property type="component" value="Unassembled WGS sequence"/>
</dbReference>
<gene>
    <name evidence="8" type="ORF">ILEXP_LOCUS4139</name>
</gene>
<keyword evidence="2" id="KW-0926">Vacuole</keyword>
<dbReference type="InterPro" id="IPR043573">
    <property type="entry name" value="Fig4-like"/>
</dbReference>
<dbReference type="PANTHER" id="PTHR45738:SF5">
    <property type="entry name" value="POLYPHOSPHOINOSITIDE PHOSPHATASE"/>
    <property type="match status" value="1"/>
</dbReference>
<evidence type="ECO:0000256" key="6">
    <source>
        <dbReference type="ARBA" id="ARBA00023464"/>
    </source>
</evidence>
<evidence type="ECO:0000256" key="1">
    <source>
        <dbReference type="ARBA" id="ARBA00004148"/>
    </source>
</evidence>
<dbReference type="AlphaFoldDB" id="A0ABC8QWI2"/>
<keyword evidence="9" id="KW-1185">Reference proteome</keyword>
<name>A0ABC8QWI2_9AQUA</name>
<evidence type="ECO:0000256" key="4">
    <source>
        <dbReference type="ARBA" id="ARBA00023136"/>
    </source>
</evidence>
<comment type="subcellular location">
    <subcellularLocation>
        <location evidence="1">Vacuole membrane</location>
        <topology evidence="1">Peripheral membrane protein</topology>
    </subcellularLocation>
</comment>
<feature type="domain" description="SAC" evidence="7">
    <location>
        <begin position="44"/>
        <end position="99"/>
    </location>
</feature>
<dbReference type="GO" id="GO:0016787">
    <property type="term" value="F:hydrolase activity"/>
    <property type="evidence" value="ECO:0007669"/>
    <property type="project" value="UniProtKB-KW"/>
</dbReference>
<evidence type="ECO:0000313" key="8">
    <source>
        <dbReference type="EMBL" id="CAK9137120.1"/>
    </source>
</evidence>
<accession>A0ABC8QWI2</accession>
<keyword evidence="4" id="KW-0472">Membrane</keyword>
<comment type="caution">
    <text evidence="8">The sequence shown here is derived from an EMBL/GenBank/DDBJ whole genome shotgun (WGS) entry which is preliminary data.</text>
</comment>